<proteinExistence type="predicted"/>
<sequence length="58" mass="6354">MLIFIVAMVIPPSNNSLAVAAAIHQDFFQIIFPFGPTAALLGVQMAVLLWKMSSRSMF</sequence>
<dbReference type="Gramene" id="OIV99543">
    <property type="protein sequence ID" value="OIV99543"/>
    <property type="gene ID" value="TanjilG_17353"/>
</dbReference>
<reference evidence="2 3" key="1">
    <citation type="journal article" date="2017" name="Plant Biotechnol. J.">
        <title>A comprehensive draft genome sequence for lupin (Lupinus angustifolius), an emerging health food: insights into plant-microbe interactions and legume evolution.</title>
        <authorList>
            <person name="Hane J.K."/>
            <person name="Ming Y."/>
            <person name="Kamphuis L.G."/>
            <person name="Nelson M.N."/>
            <person name="Garg G."/>
            <person name="Atkins C.A."/>
            <person name="Bayer P.E."/>
            <person name="Bravo A."/>
            <person name="Bringans S."/>
            <person name="Cannon S."/>
            <person name="Edwards D."/>
            <person name="Foley R."/>
            <person name="Gao L.L."/>
            <person name="Harrison M.J."/>
            <person name="Huang W."/>
            <person name="Hurgobin B."/>
            <person name="Li S."/>
            <person name="Liu C.W."/>
            <person name="McGrath A."/>
            <person name="Morahan G."/>
            <person name="Murray J."/>
            <person name="Weller J."/>
            <person name="Jian J."/>
            <person name="Singh K.B."/>
        </authorList>
    </citation>
    <scope>NUCLEOTIDE SEQUENCE [LARGE SCALE GENOMIC DNA]</scope>
    <source>
        <strain evidence="3">cv. Tanjil</strain>
        <tissue evidence="2">Whole plant</tissue>
    </source>
</reference>
<dbReference type="Proteomes" id="UP000188354">
    <property type="component" value="Chromosome LG13"/>
</dbReference>
<organism evidence="2 3">
    <name type="scientific">Lupinus angustifolius</name>
    <name type="common">Narrow-leaved blue lupine</name>
    <dbReference type="NCBI Taxonomy" id="3871"/>
    <lineage>
        <taxon>Eukaryota</taxon>
        <taxon>Viridiplantae</taxon>
        <taxon>Streptophyta</taxon>
        <taxon>Embryophyta</taxon>
        <taxon>Tracheophyta</taxon>
        <taxon>Spermatophyta</taxon>
        <taxon>Magnoliopsida</taxon>
        <taxon>eudicotyledons</taxon>
        <taxon>Gunneridae</taxon>
        <taxon>Pentapetalae</taxon>
        <taxon>rosids</taxon>
        <taxon>fabids</taxon>
        <taxon>Fabales</taxon>
        <taxon>Fabaceae</taxon>
        <taxon>Papilionoideae</taxon>
        <taxon>50 kb inversion clade</taxon>
        <taxon>genistoids sensu lato</taxon>
        <taxon>core genistoids</taxon>
        <taxon>Genisteae</taxon>
        <taxon>Lupinus</taxon>
    </lineage>
</organism>
<evidence type="ECO:0000313" key="2">
    <source>
        <dbReference type="EMBL" id="OIV99543.1"/>
    </source>
</evidence>
<gene>
    <name evidence="2" type="ORF">TanjilG_17353</name>
</gene>
<feature type="transmembrane region" description="Helical" evidence="1">
    <location>
        <begin position="30"/>
        <end position="50"/>
    </location>
</feature>
<keyword evidence="3" id="KW-1185">Reference proteome</keyword>
<keyword evidence="1" id="KW-0812">Transmembrane</keyword>
<accession>A0A4P1R1L1</accession>
<keyword evidence="1" id="KW-1133">Transmembrane helix</keyword>
<dbReference type="EMBL" id="CM007373">
    <property type="protein sequence ID" value="OIV99543.1"/>
    <property type="molecule type" value="Genomic_DNA"/>
</dbReference>
<name>A0A4P1R1L1_LUPAN</name>
<evidence type="ECO:0000256" key="1">
    <source>
        <dbReference type="SAM" id="Phobius"/>
    </source>
</evidence>
<dbReference type="AlphaFoldDB" id="A0A4P1R1L1"/>
<evidence type="ECO:0000313" key="3">
    <source>
        <dbReference type="Proteomes" id="UP000188354"/>
    </source>
</evidence>
<keyword evidence="1" id="KW-0472">Membrane</keyword>
<protein>
    <submittedName>
        <fullName evidence="2">Uncharacterized protein</fullName>
    </submittedName>
</protein>